<dbReference type="AlphaFoldDB" id="A0A484R2L3"/>
<organism evidence="1">
    <name type="scientific">plant metagenome</name>
    <dbReference type="NCBI Taxonomy" id="1297885"/>
    <lineage>
        <taxon>unclassified sequences</taxon>
        <taxon>metagenomes</taxon>
        <taxon>organismal metagenomes</taxon>
    </lineage>
</organism>
<sequence length="95" mass="10766">MENPFGESALCVEGIPDGDWQSLRDQLAAEGWTLQRGGGLDHSWARLSKDTLEIHMEYDIWREGWVGFPSRREADILAALPDWFVRTHGSLWGPA</sequence>
<dbReference type="EMBL" id="CAADIG010000015">
    <property type="protein sequence ID" value="VFR43671.1"/>
    <property type="molecule type" value="Genomic_DNA"/>
</dbReference>
<protein>
    <submittedName>
        <fullName evidence="1">Uncharacterized protein</fullName>
    </submittedName>
</protein>
<accession>A0A484R2L3</accession>
<reference evidence="1" key="1">
    <citation type="submission" date="2019-03" db="EMBL/GenBank/DDBJ databases">
        <authorList>
            <person name="Danneels B."/>
        </authorList>
    </citation>
    <scope>NUCLEOTIDE SEQUENCE</scope>
</reference>
<evidence type="ECO:0000313" key="2">
    <source>
        <dbReference type="EMBL" id="VFR58156.1"/>
    </source>
</evidence>
<evidence type="ECO:0000313" key="1">
    <source>
        <dbReference type="EMBL" id="VFR43671.1"/>
    </source>
</evidence>
<dbReference type="EMBL" id="CAADID010000003">
    <property type="protein sequence ID" value="VFR58156.1"/>
    <property type="molecule type" value="Genomic_DNA"/>
</dbReference>
<gene>
    <name evidence="1" type="ORF">ANT2_1677</name>
    <name evidence="2" type="ORF">ANT3_1679</name>
</gene>
<proteinExistence type="predicted"/>
<name>A0A484R2L3_9ZZZZ</name>